<keyword evidence="3" id="KW-1185">Reference proteome</keyword>
<feature type="transmembrane region" description="Helical" evidence="1">
    <location>
        <begin position="120"/>
        <end position="145"/>
    </location>
</feature>
<keyword evidence="1" id="KW-0812">Transmembrane</keyword>
<dbReference type="Proteomes" id="UP000190774">
    <property type="component" value="Unassembled WGS sequence"/>
</dbReference>
<accession>A0A1T4Y5F1</accession>
<dbReference type="STRING" id="48467.SAMN02745166_02506"/>
<dbReference type="Pfam" id="PF12730">
    <property type="entry name" value="ABC2_membrane_4"/>
    <property type="match status" value="1"/>
</dbReference>
<feature type="transmembrane region" description="Helical" evidence="1">
    <location>
        <begin position="21"/>
        <end position="42"/>
    </location>
</feature>
<sequence length="282" mass="31910">MILFFRQWQSELLKLFARRRTYIGFGAFLLLEIVLLIVFRLQGVERIFERMISRQGQSFEHYFSALTLAQVILGFSVVLLGSIYLALVSGDIVAKENEDGHYRLLLVRPVSRVRLLGIKYLTCVGYTIALVQFITWTAFLLGLSVKGWGGGFFVMIPDAGLLEFYDWTPGLKRFALASFFLSLGMTSISSIAFFLSCFPIKPAAATIAALSYFLIDRILRETGFMESYDHFLLTKHIVSWARVLSETIPWPVIIRDFTVLGAVNLSLFILGAAVFQSRDLKS</sequence>
<evidence type="ECO:0000313" key="3">
    <source>
        <dbReference type="Proteomes" id="UP000190774"/>
    </source>
</evidence>
<dbReference type="OrthoDB" id="186284at2"/>
<dbReference type="RefSeq" id="WP_078813701.1">
    <property type="nucleotide sequence ID" value="NZ_FUYE01000007.1"/>
</dbReference>
<dbReference type="PANTHER" id="PTHR37305">
    <property type="entry name" value="INTEGRAL MEMBRANE PROTEIN-RELATED"/>
    <property type="match status" value="1"/>
</dbReference>
<keyword evidence="1" id="KW-1133">Transmembrane helix</keyword>
<dbReference type="PANTHER" id="PTHR37305:SF1">
    <property type="entry name" value="MEMBRANE PROTEIN"/>
    <property type="match status" value="1"/>
</dbReference>
<feature type="transmembrane region" description="Helical" evidence="1">
    <location>
        <begin position="62"/>
        <end position="87"/>
    </location>
</feature>
<keyword evidence="1" id="KW-0472">Membrane</keyword>
<proteinExistence type="predicted"/>
<evidence type="ECO:0000313" key="2">
    <source>
        <dbReference type="EMBL" id="SKA96960.1"/>
    </source>
</evidence>
<feature type="transmembrane region" description="Helical" evidence="1">
    <location>
        <begin position="252"/>
        <end position="275"/>
    </location>
</feature>
<evidence type="ECO:0000256" key="1">
    <source>
        <dbReference type="SAM" id="Phobius"/>
    </source>
</evidence>
<reference evidence="3" key="1">
    <citation type="submission" date="2017-02" db="EMBL/GenBank/DDBJ databases">
        <authorList>
            <person name="Varghese N."/>
            <person name="Submissions S."/>
        </authorList>
    </citation>
    <scope>NUCLEOTIDE SEQUENCE [LARGE SCALE GENOMIC DNA]</scope>
    <source>
        <strain evidence="3">ATCC 700200</strain>
    </source>
</reference>
<name>A0A1T4Y5F1_9BACT</name>
<dbReference type="AlphaFoldDB" id="A0A1T4Y5F1"/>
<gene>
    <name evidence="2" type="ORF">SAMN02745166_02506</name>
</gene>
<dbReference type="EMBL" id="FUYE01000007">
    <property type="protein sequence ID" value="SKA96960.1"/>
    <property type="molecule type" value="Genomic_DNA"/>
</dbReference>
<feature type="transmembrane region" description="Helical" evidence="1">
    <location>
        <begin position="174"/>
        <end position="195"/>
    </location>
</feature>
<organism evidence="2 3">
    <name type="scientific">Prosthecobacter debontii</name>
    <dbReference type="NCBI Taxonomy" id="48467"/>
    <lineage>
        <taxon>Bacteria</taxon>
        <taxon>Pseudomonadati</taxon>
        <taxon>Verrucomicrobiota</taxon>
        <taxon>Verrucomicrobiia</taxon>
        <taxon>Verrucomicrobiales</taxon>
        <taxon>Verrucomicrobiaceae</taxon>
        <taxon>Prosthecobacter</taxon>
    </lineage>
</organism>
<protein>
    <submittedName>
        <fullName evidence="2">ABC-2 type transport system permease protein</fullName>
    </submittedName>
</protein>